<dbReference type="EMBL" id="CAJNOI010000031">
    <property type="protein sequence ID" value="CAF0882755.1"/>
    <property type="molecule type" value="Genomic_DNA"/>
</dbReference>
<dbReference type="GO" id="GO:0036503">
    <property type="term" value="P:ERAD pathway"/>
    <property type="evidence" value="ECO:0007669"/>
    <property type="project" value="TreeGrafter"/>
</dbReference>
<reference evidence="8" key="1">
    <citation type="submission" date="2021-02" db="EMBL/GenBank/DDBJ databases">
        <authorList>
            <person name="Nowell W R."/>
        </authorList>
    </citation>
    <scope>NUCLEOTIDE SEQUENCE</scope>
</reference>
<dbReference type="PROSITE" id="PS50076">
    <property type="entry name" value="DNAJ_2"/>
    <property type="match status" value="1"/>
</dbReference>
<comment type="subunit">
    <text evidence="5">Interacts with HSPA5/BiP; interaction is direct. Interacts with ERN1/IRE1 (via the luminal region). Interacts with DERL1.</text>
</comment>
<dbReference type="GO" id="GO:0005783">
    <property type="term" value="C:endoplasmic reticulum"/>
    <property type="evidence" value="ECO:0007669"/>
    <property type="project" value="TreeGrafter"/>
</dbReference>
<evidence type="ECO:0000313" key="10">
    <source>
        <dbReference type="Proteomes" id="UP000663832"/>
    </source>
</evidence>
<dbReference type="GO" id="GO:0051087">
    <property type="term" value="F:protein-folding chaperone binding"/>
    <property type="evidence" value="ECO:0007669"/>
    <property type="project" value="TreeGrafter"/>
</dbReference>
<dbReference type="PANTHER" id="PTHR44360">
    <property type="entry name" value="DNAJ HOMOLOG SUBFAMILY B MEMBER 9"/>
    <property type="match status" value="1"/>
</dbReference>
<organism evidence="8 11">
    <name type="scientific">Adineta steineri</name>
    <dbReference type="NCBI Taxonomy" id="433720"/>
    <lineage>
        <taxon>Eukaryota</taxon>
        <taxon>Metazoa</taxon>
        <taxon>Spiralia</taxon>
        <taxon>Gnathifera</taxon>
        <taxon>Rotifera</taxon>
        <taxon>Eurotatoria</taxon>
        <taxon>Bdelloidea</taxon>
        <taxon>Adinetida</taxon>
        <taxon>Adinetidae</taxon>
        <taxon>Adineta</taxon>
    </lineage>
</organism>
<evidence type="ECO:0000256" key="1">
    <source>
        <dbReference type="ARBA" id="ARBA00023186"/>
    </source>
</evidence>
<dbReference type="PANTHER" id="PTHR44360:SF1">
    <property type="entry name" value="DNAJ HOMOLOG SUBFAMILY B MEMBER 9"/>
    <property type="match status" value="1"/>
</dbReference>
<dbReference type="InterPro" id="IPR001623">
    <property type="entry name" value="DnaJ_domain"/>
</dbReference>
<dbReference type="Proteomes" id="UP000663877">
    <property type="component" value="Unassembled WGS sequence"/>
</dbReference>
<dbReference type="AlphaFoldDB" id="A0A813YDK5"/>
<dbReference type="EMBL" id="CAJNOM010000038">
    <property type="protein sequence ID" value="CAF0885079.1"/>
    <property type="molecule type" value="Genomic_DNA"/>
</dbReference>
<evidence type="ECO:0000256" key="2">
    <source>
        <dbReference type="ARBA" id="ARBA00040158"/>
    </source>
</evidence>
<keyword evidence="6" id="KW-0732">Signal</keyword>
<gene>
    <name evidence="8" type="ORF">BJG266_LOCUS9517</name>
    <name evidence="9" type="ORF">QVE165_LOCUS8632</name>
</gene>
<protein>
    <recommendedName>
        <fullName evidence="2">DnaJ homolog subfamily B member 9</fullName>
    </recommendedName>
    <alternativeName>
        <fullName evidence="3">Endoplasmic reticulum DNA J domain-containing protein 4</fullName>
    </alternativeName>
</protein>
<feature type="signal peptide" evidence="6">
    <location>
        <begin position="1"/>
        <end position="21"/>
    </location>
</feature>
<dbReference type="InterPro" id="IPR036869">
    <property type="entry name" value="J_dom_sf"/>
</dbReference>
<dbReference type="SMART" id="SM00271">
    <property type="entry name" value="DnaJ"/>
    <property type="match status" value="1"/>
</dbReference>
<keyword evidence="10" id="KW-1185">Reference proteome</keyword>
<dbReference type="InterPro" id="IPR051948">
    <property type="entry name" value="Hsp70_co-chaperone_J-domain"/>
</dbReference>
<dbReference type="Gene3D" id="1.10.287.110">
    <property type="entry name" value="DnaJ domain"/>
    <property type="match status" value="1"/>
</dbReference>
<keyword evidence="1" id="KW-0143">Chaperone</keyword>
<proteinExistence type="predicted"/>
<evidence type="ECO:0000313" key="11">
    <source>
        <dbReference type="Proteomes" id="UP000663877"/>
    </source>
</evidence>
<evidence type="ECO:0000313" key="8">
    <source>
        <dbReference type="EMBL" id="CAF0882755.1"/>
    </source>
</evidence>
<dbReference type="CDD" id="cd06257">
    <property type="entry name" value="DnaJ"/>
    <property type="match status" value="1"/>
</dbReference>
<feature type="chain" id="PRO_5035598773" description="DnaJ homolog subfamily B member 9" evidence="6">
    <location>
        <begin position="22"/>
        <end position="210"/>
    </location>
</feature>
<dbReference type="Proteomes" id="UP000663832">
    <property type="component" value="Unassembled WGS sequence"/>
</dbReference>
<dbReference type="Pfam" id="PF00226">
    <property type="entry name" value="DnaJ"/>
    <property type="match status" value="1"/>
</dbReference>
<evidence type="ECO:0000256" key="3">
    <source>
        <dbReference type="ARBA" id="ARBA00041533"/>
    </source>
</evidence>
<evidence type="ECO:0000256" key="5">
    <source>
        <dbReference type="ARBA" id="ARBA00046365"/>
    </source>
</evidence>
<comment type="caution">
    <text evidence="8">The sequence shown here is derived from an EMBL/GenBank/DDBJ whole genome shotgun (WGS) entry which is preliminary data.</text>
</comment>
<dbReference type="InterPro" id="IPR018253">
    <property type="entry name" value="DnaJ_domain_CS"/>
</dbReference>
<evidence type="ECO:0000256" key="6">
    <source>
        <dbReference type="SAM" id="SignalP"/>
    </source>
</evidence>
<evidence type="ECO:0000259" key="7">
    <source>
        <dbReference type="PROSITE" id="PS50076"/>
    </source>
</evidence>
<comment type="function">
    <text evidence="4">Co-chaperone for Hsp70 protein HSPA5/BiP that acts as a key repressor of the ERN1/IRE1-mediated unfolded protein response (UPR). J domain-containing co-chaperones stimulate the ATPase activity of Hsp70 proteins and are required for efficient substrate recognition by Hsp70 proteins. In the unstressed endoplasmic reticulum, interacts with the luminal region of ERN1/IRE1 and selectively recruits HSPA5/BiP: HSPA5/BiP disrupts the dimerization of the active ERN1/IRE1 luminal region, thereby inactivating ERN1/IRE1. Also involved in endoplasmic reticulum-associated degradation (ERAD) of misfolded proteins. Required for survival of B-cell progenitors and normal antibody production.</text>
</comment>
<dbReference type="OrthoDB" id="552049at2759"/>
<evidence type="ECO:0000313" key="9">
    <source>
        <dbReference type="EMBL" id="CAF0885079.1"/>
    </source>
</evidence>
<sequence length="210" mass="23857">MDTAIWIQLITLIICLNAVAAKDYYEVLGVKRDASDKDIKRRFRQLALKYHPDKNKEPKAEEKFRAIAEAYDVLGDPTKRRQYDTQGHQSYTSSSSKQDGFSGFHFNMNDFFQHFDSASSHFHHADHDHFNFDFGSAFDDDNDDDTGYFSDGNHFGFDEIFGDFGDAGFGSDLFGGNGNFHVHTSGSSHQNCRTVTRREGNTVSTITECY</sequence>
<evidence type="ECO:0000256" key="4">
    <source>
        <dbReference type="ARBA" id="ARBA00045428"/>
    </source>
</evidence>
<dbReference type="PRINTS" id="PR00625">
    <property type="entry name" value="JDOMAIN"/>
</dbReference>
<dbReference type="SUPFAM" id="SSF46565">
    <property type="entry name" value="Chaperone J-domain"/>
    <property type="match status" value="1"/>
</dbReference>
<name>A0A813YDK5_9BILA</name>
<feature type="domain" description="J" evidence="7">
    <location>
        <begin position="23"/>
        <end position="87"/>
    </location>
</feature>
<dbReference type="PROSITE" id="PS00636">
    <property type="entry name" value="DNAJ_1"/>
    <property type="match status" value="1"/>
</dbReference>
<dbReference type="GO" id="GO:0051787">
    <property type="term" value="F:misfolded protein binding"/>
    <property type="evidence" value="ECO:0007669"/>
    <property type="project" value="TreeGrafter"/>
</dbReference>
<accession>A0A813YDK5</accession>